<evidence type="ECO:0000256" key="1">
    <source>
        <dbReference type="SAM" id="MobiDB-lite"/>
    </source>
</evidence>
<feature type="chain" id="PRO_5005835013" evidence="3">
    <location>
        <begin position="21"/>
        <end position="243"/>
    </location>
</feature>
<dbReference type="AlphaFoldDB" id="A0A0M9ER06"/>
<sequence>MHSTTILMHVVIVLATMAWCETTFTIPPNSKLEGIREGDMTENKRVEHGYKVAVAWETDLKETLLKIYQVGVGLTYWDAEYDLFELATNNEDSVYWFGLWEVGKDQVARSQYVNVSAPGPIETSSISVPAAPTSLQGASSTDGSVGVEPTTVDPSVDDDPGLSRGDTAGITAGSILGGLLILSGVGWVVWRKLASRKPDTEGLQSQQQEQQLSSSETKSELPGDFTTHPSEYARSQPGLHEAP</sequence>
<evidence type="ECO:0000313" key="5">
    <source>
        <dbReference type="Proteomes" id="UP000037904"/>
    </source>
</evidence>
<evidence type="ECO:0000256" key="2">
    <source>
        <dbReference type="SAM" id="Phobius"/>
    </source>
</evidence>
<evidence type="ECO:0000256" key="3">
    <source>
        <dbReference type="SAM" id="SignalP"/>
    </source>
</evidence>
<keyword evidence="5" id="KW-1185">Reference proteome</keyword>
<organism evidence="4 5">
    <name type="scientific">Fusarium langsethiae</name>
    <dbReference type="NCBI Taxonomy" id="179993"/>
    <lineage>
        <taxon>Eukaryota</taxon>
        <taxon>Fungi</taxon>
        <taxon>Dikarya</taxon>
        <taxon>Ascomycota</taxon>
        <taxon>Pezizomycotina</taxon>
        <taxon>Sordariomycetes</taxon>
        <taxon>Hypocreomycetidae</taxon>
        <taxon>Hypocreales</taxon>
        <taxon>Nectriaceae</taxon>
        <taxon>Fusarium</taxon>
    </lineage>
</organism>
<keyword evidence="2" id="KW-0812">Transmembrane</keyword>
<feature type="compositionally biased region" description="Low complexity" evidence="1">
    <location>
        <begin position="203"/>
        <end position="216"/>
    </location>
</feature>
<feature type="compositionally biased region" description="Polar residues" evidence="1">
    <location>
        <begin position="132"/>
        <end position="143"/>
    </location>
</feature>
<keyword evidence="3" id="KW-0732">Signal</keyword>
<name>A0A0M9ER06_FUSLA</name>
<feature type="signal peptide" evidence="3">
    <location>
        <begin position="1"/>
        <end position="20"/>
    </location>
</feature>
<evidence type="ECO:0000313" key="4">
    <source>
        <dbReference type="EMBL" id="KPA38109.1"/>
    </source>
</evidence>
<comment type="caution">
    <text evidence="4">The sequence shown here is derived from an EMBL/GenBank/DDBJ whole genome shotgun (WGS) entry which is preliminary data.</text>
</comment>
<gene>
    <name evidence="4" type="ORF">FLAG1_09061</name>
</gene>
<protein>
    <submittedName>
        <fullName evidence="4">Uncharacterized protein</fullName>
    </submittedName>
</protein>
<accession>A0A0M9ER06</accession>
<dbReference type="EMBL" id="JXCE01000315">
    <property type="protein sequence ID" value="KPA38109.1"/>
    <property type="molecule type" value="Genomic_DNA"/>
</dbReference>
<dbReference type="Proteomes" id="UP000037904">
    <property type="component" value="Unassembled WGS sequence"/>
</dbReference>
<reference evidence="4 5" key="1">
    <citation type="submission" date="2015-04" db="EMBL/GenBank/DDBJ databases">
        <title>The draft genome sequence of Fusarium langsethiae, a T-2/HT-2 mycotoxin producer.</title>
        <authorList>
            <person name="Lysoe E."/>
            <person name="Divon H.H."/>
            <person name="Terzi V."/>
            <person name="Orru L."/>
            <person name="Lamontanara A."/>
            <person name="Kolseth A.-K."/>
            <person name="Frandsen R.J."/>
            <person name="Nielsen K."/>
            <person name="Thrane U."/>
        </authorList>
    </citation>
    <scope>NUCLEOTIDE SEQUENCE [LARGE SCALE GENOMIC DNA]</scope>
    <source>
        <strain evidence="4 5">Fl201059</strain>
    </source>
</reference>
<keyword evidence="2" id="KW-0472">Membrane</keyword>
<feature type="region of interest" description="Disordered" evidence="1">
    <location>
        <begin position="132"/>
        <end position="165"/>
    </location>
</feature>
<feature type="region of interest" description="Disordered" evidence="1">
    <location>
        <begin position="196"/>
        <end position="243"/>
    </location>
</feature>
<keyword evidence="2" id="KW-1133">Transmembrane helix</keyword>
<feature type="transmembrane region" description="Helical" evidence="2">
    <location>
        <begin position="168"/>
        <end position="190"/>
    </location>
</feature>
<proteinExistence type="predicted"/>